<dbReference type="SMART" id="SM00530">
    <property type="entry name" value="HTH_XRE"/>
    <property type="match status" value="1"/>
</dbReference>
<keyword evidence="3" id="KW-1185">Reference proteome</keyword>
<evidence type="ECO:0000259" key="1">
    <source>
        <dbReference type="PROSITE" id="PS50943"/>
    </source>
</evidence>
<dbReference type="eggNOG" id="ENOG50306J9">
    <property type="taxonomic scope" value="Bacteria"/>
</dbReference>
<dbReference type="EMBL" id="JQCR01000001">
    <property type="protein sequence ID" value="KGE20804.1"/>
    <property type="molecule type" value="Genomic_DNA"/>
</dbReference>
<reference evidence="2 3" key="1">
    <citation type="submission" date="2014-08" db="EMBL/GenBank/DDBJ databases">
        <authorList>
            <person name="den Bakker H.C."/>
        </authorList>
    </citation>
    <scope>NUCLEOTIDE SEQUENCE [LARGE SCALE GENOMIC DNA]</scope>
    <source>
        <strain evidence="2 3">DSM 18334</strain>
    </source>
</reference>
<accession>A0A098ME30</accession>
<evidence type="ECO:0000313" key="2">
    <source>
        <dbReference type="EMBL" id="KGE20804.1"/>
    </source>
</evidence>
<dbReference type="OrthoDB" id="2624750at2"/>
<feature type="domain" description="HTH cro/C1-type" evidence="1">
    <location>
        <begin position="6"/>
        <end position="60"/>
    </location>
</feature>
<dbReference type="SUPFAM" id="SSF47413">
    <property type="entry name" value="lambda repressor-like DNA-binding domains"/>
    <property type="match status" value="1"/>
</dbReference>
<dbReference type="Gene3D" id="1.10.260.40">
    <property type="entry name" value="lambda repressor-like DNA-binding domains"/>
    <property type="match status" value="1"/>
</dbReference>
<sequence>MDREALRAIRIYHGMTQLQFSAALNVSKSCIASAESGYRNVSDNLRVRVAQRFGMSEEVVKAVKDARTSANIG</sequence>
<protein>
    <recommendedName>
        <fullName evidence="1">HTH cro/C1-type domain-containing protein</fullName>
    </recommendedName>
</protein>
<dbReference type="CDD" id="cd00093">
    <property type="entry name" value="HTH_XRE"/>
    <property type="match status" value="1"/>
</dbReference>
<dbReference type="Proteomes" id="UP000029734">
    <property type="component" value="Unassembled WGS sequence"/>
</dbReference>
<dbReference type="AlphaFoldDB" id="A0A098ME30"/>
<organism evidence="2 3">
    <name type="scientific">Paenibacillus wynnii</name>
    <dbReference type="NCBI Taxonomy" id="268407"/>
    <lineage>
        <taxon>Bacteria</taxon>
        <taxon>Bacillati</taxon>
        <taxon>Bacillota</taxon>
        <taxon>Bacilli</taxon>
        <taxon>Bacillales</taxon>
        <taxon>Paenibacillaceae</taxon>
        <taxon>Paenibacillus</taxon>
    </lineage>
</organism>
<dbReference type="RefSeq" id="WP_036647469.1">
    <property type="nucleotide sequence ID" value="NZ_JQCR01000001.1"/>
</dbReference>
<dbReference type="GO" id="GO:0003677">
    <property type="term" value="F:DNA binding"/>
    <property type="evidence" value="ECO:0007669"/>
    <property type="project" value="InterPro"/>
</dbReference>
<name>A0A098ME30_9BACL</name>
<gene>
    <name evidence="2" type="ORF">PWYN_01080</name>
</gene>
<proteinExistence type="predicted"/>
<reference evidence="2 3" key="2">
    <citation type="submission" date="2014-10" db="EMBL/GenBank/DDBJ databases">
        <title>Comparative genomics of the Paenibacillus odorifer group.</title>
        <authorList>
            <person name="Tsai Y.-C."/>
            <person name="Martin N."/>
            <person name="Korlach J."/>
            <person name="Wiedmann M."/>
        </authorList>
    </citation>
    <scope>NUCLEOTIDE SEQUENCE [LARGE SCALE GENOMIC DNA]</scope>
    <source>
        <strain evidence="2 3">DSM 18334</strain>
    </source>
</reference>
<comment type="caution">
    <text evidence="2">The sequence shown here is derived from an EMBL/GenBank/DDBJ whole genome shotgun (WGS) entry which is preliminary data.</text>
</comment>
<dbReference type="Pfam" id="PF01381">
    <property type="entry name" value="HTH_3"/>
    <property type="match status" value="1"/>
</dbReference>
<dbReference type="InterPro" id="IPR010982">
    <property type="entry name" value="Lambda_DNA-bd_dom_sf"/>
</dbReference>
<evidence type="ECO:0000313" key="3">
    <source>
        <dbReference type="Proteomes" id="UP000029734"/>
    </source>
</evidence>
<dbReference type="InterPro" id="IPR001387">
    <property type="entry name" value="Cro/C1-type_HTH"/>
</dbReference>
<dbReference type="PROSITE" id="PS50943">
    <property type="entry name" value="HTH_CROC1"/>
    <property type="match status" value="1"/>
</dbReference>
<dbReference type="STRING" id="268407.PWYN_01080"/>